<dbReference type="Proteomes" id="UP001500518">
    <property type="component" value="Unassembled WGS sequence"/>
</dbReference>
<dbReference type="InterPro" id="IPR024445">
    <property type="entry name" value="Tnp_ISXO2-like"/>
</dbReference>
<dbReference type="InterPro" id="IPR053164">
    <property type="entry name" value="IS1016-like_transposase"/>
</dbReference>
<dbReference type="Pfam" id="PF12762">
    <property type="entry name" value="DDE_Tnp_IS1595"/>
    <property type="match status" value="1"/>
</dbReference>
<dbReference type="PANTHER" id="PTHR47163">
    <property type="entry name" value="DDE_TNP_IS1595 DOMAIN-CONTAINING PROTEIN"/>
    <property type="match status" value="1"/>
</dbReference>
<accession>A0ABP9K3A3</accession>
<dbReference type="PANTHER" id="PTHR47163:SF2">
    <property type="entry name" value="SI:DKEY-17M8.2"/>
    <property type="match status" value="1"/>
</dbReference>
<feature type="domain" description="ISXO2-like transposase" evidence="1">
    <location>
        <begin position="138"/>
        <end position="285"/>
    </location>
</feature>
<comment type="caution">
    <text evidence="2">The sequence shown here is derived from an EMBL/GenBank/DDBJ whole genome shotgun (WGS) entry which is preliminary data.</text>
</comment>
<protein>
    <submittedName>
        <fullName evidence="2">IS1595 family transposase</fullName>
    </submittedName>
</protein>
<organism evidence="2 3">
    <name type="scientific">Erythrobacter westpacificensis</name>
    <dbReference type="NCBI Taxonomy" id="1055231"/>
    <lineage>
        <taxon>Bacteria</taxon>
        <taxon>Pseudomonadati</taxon>
        <taxon>Pseudomonadota</taxon>
        <taxon>Alphaproteobacteria</taxon>
        <taxon>Sphingomonadales</taxon>
        <taxon>Erythrobacteraceae</taxon>
        <taxon>Erythrobacter/Porphyrobacter group</taxon>
        <taxon>Erythrobacter</taxon>
    </lineage>
</organism>
<name>A0ABP9K3A3_9SPHN</name>
<dbReference type="EMBL" id="BAABHV010000005">
    <property type="protein sequence ID" value="GAA5048530.1"/>
    <property type="molecule type" value="Genomic_DNA"/>
</dbReference>
<dbReference type="NCBIfam" id="NF033547">
    <property type="entry name" value="transpos_IS1595"/>
    <property type="match status" value="1"/>
</dbReference>
<dbReference type="RefSeq" id="WP_346031639.1">
    <property type="nucleotide sequence ID" value="NZ_BAABHV010000005.1"/>
</dbReference>
<gene>
    <name evidence="2" type="ORF">GCM10023208_05800</name>
</gene>
<sequence>MNKSPSASPDFSVREFFQRFPTEDACLEHIMQVRFGGTRFDCQSCGTVGATHHKLTKRRTYVAACCGHHVNPTAGTILENTRTPLVSWFYAIYLFCTTRHGVSGKELQRQLGVTYKTAYRIGQQIRDLMSKAQGFDALLAGHIELDEAYVGGRRSGGKRGRGAPGKTIVMGLAQRGGRMKAVVIPDVKKDTLRSVVLNNVEPGSTVSTDELYSYNLLTGDGYSHGAVKHGRKEYTWYDYQRGENFHVNTVEGFWKLFKASVRSTHVQISAKHMQRYLDEFTFRASNRHRVNGMFDLLVGAL</sequence>
<proteinExistence type="predicted"/>
<reference evidence="3" key="1">
    <citation type="journal article" date="2019" name="Int. J. Syst. Evol. Microbiol.">
        <title>The Global Catalogue of Microorganisms (GCM) 10K type strain sequencing project: providing services to taxonomists for standard genome sequencing and annotation.</title>
        <authorList>
            <consortium name="The Broad Institute Genomics Platform"/>
            <consortium name="The Broad Institute Genome Sequencing Center for Infectious Disease"/>
            <person name="Wu L."/>
            <person name="Ma J."/>
        </authorList>
    </citation>
    <scope>NUCLEOTIDE SEQUENCE [LARGE SCALE GENOMIC DNA]</scope>
    <source>
        <strain evidence="3">JCM 18014</strain>
    </source>
</reference>
<evidence type="ECO:0000313" key="2">
    <source>
        <dbReference type="EMBL" id="GAA5048530.1"/>
    </source>
</evidence>
<evidence type="ECO:0000259" key="1">
    <source>
        <dbReference type="SMART" id="SM01126"/>
    </source>
</evidence>
<evidence type="ECO:0000313" key="3">
    <source>
        <dbReference type="Proteomes" id="UP001500518"/>
    </source>
</evidence>
<keyword evidence="3" id="KW-1185">Reference proteome</keyword>
<dbReference type="SMART" id="SM01126">
    <property type="entry name" value="DDE_Tnp_IS1595"/>
    <property type="match status" value="1"/>
</dbReference>